<name>A0A1W1CX64_9ZZZZ</name>
<protein>
    <submittedName>
        <fullName evidence="3">Putative lipoprotein</fullName>
    </submittedName>
</protein>
<dbReference type="InterPro" id="IPR011990">
    <property type="entry name" value="TPR-like_helical_dom_sf"/>
</dbReference>
<dbReference type="Pfam" id="PF13525">
    <property type="entry name" value="YfiO"/>
    <property type="match status" value="1"/>
</dbReference>
<dbReference type="EMBL" id="FPHM01000153">
    <property type="protein sequence ID" value="SFV70297.1"/>
    <property type="molecule type" value="Genomic_DNA"/>
</dbReference>
<proteinExistence type="predicted"/>
<evidence type="ECO:0000313" key="3">
    <source>
        <dbReference type="EMBL" id="SFV70297.1"/>
    </source>
</evidence>
<dbReference type="Gene3D" id="1.25.40.10">
    <property type="entry name" value="Tetratricopeptide repeat domain"/>
    <property type="match status" value="1"/>
</dbReference>
<evidence type="ECO:0000256" key="1">
    <source>
        <dbReference type="ARBA" id="ARBA00022729"/>
    </source>
</evidence>
<dbReference type="AlphaFoldDB" id="A0A1W1CX64"/>
<reference evidence="3" key="1">
    <citation type="submission" date="2016-10" db="EMBL/GenBank/DDBJ databases">
        <authorList>
            <person name="de Groot N.N."/>
        </authorList>
    </citation>
    <scope>NUCLEOTIDE SEQUENCE</scope>
</reference>
<organism evidence="3">
    <name type="scientific">hydrothermal vent metagenome</name>
    <dbReference type="NCBI Taxonomy" id="652676"/>
    <lineage>
        <taxon>unclassified sequences</taxon>
        <taxon>metagenomes</taxon>
        <taxon>ecological metagenomes</taxon>
    </lineage>
</organism>
<evidence type="ECO:0000259" key="2">
    <source>
        <dbReference type="Pfam" id="PF13525"/>
    </source>
</evidence>
<dbReference type="PROSITE" id="PS51257">
    <property type="entry name" value="PROKAR_LIPOPROTEIN"/>
    <property type="match status" value="1"/>
</dbReference>
<gene>
    <name evidence="3" type="ORF">MNB_SV-13-101</name>
</gene>
<keyword evidence="3" id="KW-0449">Lipoprotein</keyword>
<keyword evidence="1" id="KW-0732">Signal</keyword>
<accession>A0A1W1CX64</accession>
<feature type="domain" description="Outer membrane lipoprotein BamD-like" evidence="2">
    <location>
        <begin position="36"/>
        <end position="183"/>
    </location>
</feature>
<dbReference type="InterPro" id="IPR039565">
    <property type="entry name" value="BamD-like"/>
</dbReference>
<sequence>MKIVRNIKQTFTLVMFVALFLGCSPKDVVKEYDKSALYWYKSIVKEVASSNLDKADNYYISLRSEHMRSPVLPTATMFLAQAHMEEQEFIMADYYLDEYLKKYATGSGIEQAKFLKIKAAFLGVKDINKDQKLMIDTLADVDSFVKLYPSSIYLPVVQTIRVRLNMAQYMLNENIANLYARIGKDKASNIYRAKNRKSPLNIADIKAPKVGLLDSVFN</sequence>